<feature type="transmembrane region" description="Helical" evidence="1">
    <location>
        <begin position="21"/>
        <end position="37"/>
    </location>
</feature>
<evidence type="ECO:0000313" key="2">
    <source>
        <dbReference type="EMBL" id="KAK8105259.1"/>
    </source>
</evidence>
<comment type="caution">
    <text evidence="2">The sequence shown here is derived from an EMBL/GenBank/DDBJ whole genome shotgun (WGS) entry which is preliminary data.</text>
</comment>
<feature type="transmembrane region" description="Helical" evidence="1">
    <location>
        <begin position="98"/>
        <end position="116"/>
    </location>
</feature>
<dbReference type="EMBL" id="JAQQWP010000008">
    <property type="protein sequence ID" value="KAK8105259.1"/>
    <property type="molecule type" value="Genomic_DNA"/>
</dbReference>
<feature type="transmembrane region" description="Helical" evidence="1">
    <location>
        <begin position="128"/>
        <end position="153"/>
    </location>
</feature>
<feature type="transmembrane region" description="Helical" evidence="1">
    <location>
        <begin position="57"/>
        <end position="77"/>
    </location>
</feature>
<reference evidence="2 3" key="1">
    <citation type="submission" date="2023-01" db="EMBL/GenBank/DDBJ databases">
        <title>Analysis of 21 Apiospora genomes using comparative genomics revels a genus with tremendous synthesis potential of carbohydrate active enzymes and secondary metabolites.</title>
        <authorList>
            <person name="Sorensen T."/>
        </authorList>
    </citation>
    <scope>NUCLEOTIDE SEQUENCE [LARGE SCALE GENOMIC DNA]</scope>
    <source>
        <strain evidence="2 3">CBS 117206</strain>
    </source>
</reference>
<keyword evidence="3" id="KW-1185">Reference proteome</keyword>
<proteinExistence type="predicted"/>
<evidence type="ECO:0000256" key="1">
    <source>
        <dbReference type="SAM" id="Phobius"/>
    </source>
</evidence>
<dbReference type="AlphaFoldDB" id="A0AAW0QI67"/>
<evidence type="ECO:0000313" key="3">
    <source>
        <dbReference type="Proteomes" id="UP001392437"/>
    </source>
</evidence>
<accession>A0AAW0QI67</accession>
<keyword evidence="1" id="KW-1133">Transmembrane helix</keyword>
<protein>
    <submittedName>
        <fullName evidence="2">Uncharacterized protein</fullName>
    </submittedName>
</protein>
<name>A0AAW0QI67_9PEZI</name>
<gene>
    <name evidence="2" type="ORF">PG999_008618</name>
</gene>
<organism evidence="2 3">
    <name type="scientific">Apiospora kogelbergensis</name>
    <dbReference type="NCBI Taxonomy" id="1337665"/>
    <lineage>
        <taxon>Eukaryota</taxon>
        <taxon>Fungi</taxon>
        <taxon>Dikarya</taxon>
        <taxon>Ascomycota</taxon>
        <taxon>Pezizomycotina</taxon>
        <taxon>Sordariomycetes</taxon>
        <taxon>Xylariomycetidae</taxon>
        <taxon>Amphisphaeriales</taxon>
        <taxon>Apiosporaceae</taxon>
        <taxon>Apiospora</taxon>
    </lineage>
</organism>
<sequence>MHTHYYQNTHKMERERKRVPFAVRFVAGLWHLIVLWNQPWAQISRYHWFMTKRTCHAWLVFQGLIIGLLLFAGSLKVDYINARELSVITSATGDRYHFSHELDIGFVLICWLWWFYHLVSSFYHHKSSKLLVCVAVFIVAAIAVPPVGALIAAPVVELGGETRQATVWASFKASAIYLRDRINNSDNDEEDLDFYEEWEY</sequence>
<dbReference type="Proteomes" id="UP001392437">
    <property type="component" value="Unassembled WGS sequence"/>
</dbReference>
<keyword evidence="1" id="KW-0812">Transmembrane</keyword>
<keyword evidence="1" id="KW-0472">Membrane</keyword>